<proteinExistence type="predicted"/>
<name>A0A2M4D2I4_ANODA</name>
<feature type="signal peptide" evidence="1">
    <location>
        <begin position="1"/>
        <end position="37"/>
    </location>
</feature>
<evidence type="ECO:0000256" key="1">
    <source>
        <dbReference type="SAM" id="SignalP"/>
    </source>
</evidence>
<accession>A0A2M4D2I4</accession>
<keyword evidence="1" id="KW-0732">Signal</keyword>
<organism evidence="2">
    <name type="scientific">Anopheles darlingi</name>
    <name type="common">Mosquito</name>
    <dbReference type="NCBI Taxonomy" id="43151"/>
    <lineage>
        <taxon>Eukaryota</taxon>
        <taxon>Metazoa</taxon>
        <taxon>Ecdysozoa</taxon>
        <taxon>Arthropoda</taxon>
        <taxon>Hexapoda</taxon>
        <taxon>Insecta</taxon>
        <taxon>Pterygota</taxon>
        <taxon>Neoptera</taxon>
        <taxon>Endopterygota</taxon>
        <taxon>Diptera</taxon>
        <taxon>Nematocera</taxon>
        <taxon>Culicoidea</taxon>
        <taxon>Culicidae</taxon>
        <taxon>Anophelinae</taxon>
        <taxon>Anopheles</taxon>
    </lineage>
</organism>
<reference evidence="2" key="1">
    <citation type="submission" date="2018-01" db="EMBL/GenBank/DDBJ databases">
        <title>An insight into the sialome of Amazonian anophelines.</title>
        <authorList>
            <person name="Ribeiro J.M."/>
            <person name="Scarpassa V."/>
            <person name="Calvo E."/>
        </authorList>
    </citation>
    <scope>NUCLEOTIDE SEQUENCE</scope>
</reference>
<dbReference type="EMBL" id="GGFL01007626">
    <property type="protein sequence ID" value="MBW71804.1"/>
    <property type="molecule type" value="Transcribed_RNA"/>
</dbReference>
<sequence length="176" mass="19044">MFCAGTDRPTDGLARSLAHTRALLLVTLFLFVPNTPSRVPLSVVHTFVRLLCSSFFTSLHNPKGGESMRAYGCIAGSPSPHLSLYATPRGNAIPKRGSSISWQVAMRWPQFLKGDNAPTTMRRIFFEGLLAGLCAGSHQMDRWECTGALSFLSYPGSSAANGANETKAKNVPLTKK</sequence>
<dbReference type="AlphaFoldDB" id="A0A2M4D2I4"/>
<feature type="chain" id="PRO_5014676028" evidence="1">
    <location>
        <begin position="38"/>
        <end position="176"/>
    </location>
</feature>
<evidence type="ECO:0000313" key="2">
    <source>
        <dbReference type="EMBL" id="MBW71804.1"/>
    </source>
</evidence>
<protein>
    <submittedName>
        <fullName evidence="2">Putative secreted protein</fullName>
    </submittedName>
</protein>